<comment type="caution">
    <text evidence="1">The sequence shown here is derived from an EMBL/GenBank/DDBJ whole genome shotgun (WGS) entry which is preliminary data.</text>
</comment>
<proteinExistence type="predicted"/>
<reference evidence="1 2" key="1">
    <citation type="submission" date="2018-09" db="EMBL/GenBank/DDBJ databases">
        <title>Genomic investigation of the strawberry pathogen Phytophthora fragariae indicates pathogenicity is determined by transcriptional variation in three key races.</title>
        <authorList>
            <person name="Adams T.M."/>
            <person name="Armitage A.D."/>
            <person name="Sobczyk M.K."/>
            <person name="Bates H.J."/>
            <person name="Dunwell J.M."/>
            <person name="Nellist C.F."/>
            <person name="Harrison R.J."/>
        </authorList>
    </citation>
    <scope>NUCLEOTIDE SEQUENCE [LARGE SCALE GENOMIC DNA]</scope>
    <source>
        <strain evidence="1 2">SCRP249</strain>
    </source>
</reference>
<gene>
    <name evidence="1" type="ORF">PR001_g23879</name>
</gene>
<dbReference type="AlphaFoldDB" id="A0A6A3IIQ6"/>
<accession>A0A6A3IIQ6</accession>
<name>A0A6A3IIQ6_9STRA</name>
<organism evidence="1 2">
    <name type="scientific">Phytophthora rubi</name>
    <dbReference type="NCBI Taxonomy" id="129364"/>
    <lineage>
        <taxon>Eukaryota</taxon>
        <taxon>Sar</taxon>
        <taxon>Stramenopiles</taxon>
        <taxon>Oomycota</taxon>
        <taxon>Peronosporomycetes</taxon>
        <taxon>Peronosporales</taxon>
        <taxon>Peronosporaceae</taxon>
        <taxon>Phytophthora</taxon>
    </lineage>
</organism>
<dbReference type="EMBL" id="QXFV01002914">
    <property type="protein sequence ID" value="KAE8981867.1"/>
    <property type="molecule type" value="Genomic_DNA"/>
</dbReference>
<sequence length="35" mass="3996">MQRAVGKDKDRDLKMGMQCAAVWQWAAELQETATQ</sequence>
<evidence type="ECO:0000313" key="2">
    <source>
        <dbReference type="Proteomes" id="UP000429607"/>
    </source>
</evidence>
<dbReference type="Proteomes" id="UP000429607">
    <property type="component" value="Unassembled WGS sequence"/>
</dbReference>
<evidence type="ECO:0000313" key="1">
    <source>
        <dbReference type="EMBL" id="KAE8981867.1"/>
    </source>
</evidence>
<protein>
    <submittedName>
        <fullName evidence="1">Uncharacterized protein</fullName>
    </submittedName>
</protein>